<proteinExistence type="predicted"/>
<dbReference type="EMBL" id="JRKL02001017">
    <property type="protein sequence ID" value="KAF3966633.1"/>
    <property type="molecule type" value="Genomic_DNA"/>
</dbReference>
<protein>
    <submittedName>
        <fullName evidence="1">Uncharacterized protein</fullName>
    </submittedName>
</protein>
<name>A0A8J4RDW6_9ROSI</name>
<reference evidence="1" key="1">
    <citation type="submission" date="2020-03" db="EMBL/GenBank/DDBJ databases">
        <title>Castanea mollissima Vanexum genome sequencing.</title>
        <authorList>
            <person name="Staton M."/>
        </authorList>
    </citation>
    <scope>NUCLEOTIDE SEQUENCE</scope>
    <source>
        <tissue evidence="1">Leaf</tissue>
    </source>
</reference>
<accession>A0A8J4RDW6</accession>
<organism evidence="1 2">
    <name type="scientific">Castanea mollissima</name>
    <name type="common">Chinese chestnut</name>
    <dbReference type="NCBI Taxonomy" id="60419"/>
    <lineage>
        <taxon>Eukaryota</taxon>
        <taxon>Viridiplantae</taxon>
        <taxon>Streptophyta</taxon>
        <taxon>Embryophyta</taxon>
        <taxon>Tracheophyta</taxon>
        <taxon>Spermatophyta</taxon>
        <taxon>Magnoliopsida</taxon>
        <taxon>eudicotyledons</taxon>
        <taxon>Gunneridae</taxon>
        <taxon>Pentapetalae</taxon>
        <taxon>rosids</taxon>
        <taxon>fabids</taxon>
        <taxon>Fagales</taxon>
        <taxon>Fagaceae</taxon>
        <taxon>Castanea</taxon>
    </lineage>
</organism>
<sequence>MAQILAPSTQWQMRITTNSVSSSPMTTKMWSSLLLKQNNEWSSKSSTKFQVFAVKIENGTINRMENLLNLDLTPFTDKIIAEHIWYMFFLIYICNQLLVQLTPCEHSFKYKII</sequence>
<comment type="caution">
    <text evidence="1">The sequence shown here is derived from an EMBL/GenBank/DDBJ whole genome shotgun (WGS) entry which is preliminary data.</text>
</comment>
<gene>
    <name evidence="1" type="ORF">CMV_009288</name>
</gene>
<evidence type="ECO:0000313" key="2">
    <source>
        <dbReference type="Proteomes" id="UP000737018"/>
    </source>
</evidence>
<dbReference type="Proteomes" id="UP000737018">
    <property type="component" value="Unassembled WGS sequence"/>
</dbReference>
<dbReference type="OrthoDB" id="1421262at2759"/>
<dbReference type="AlphaFoldDB" id="A0A8J4RDW6"/>
<keyword evidence="2" id="KW-1185">Reference proteome</keyword>
<evidence type="ECO:0000313" key="1">
    <source>
        <dbReference type="EMBL" id="KAF3966633.1"/>
    </source>
</evidence>